<dbReference type="Proteomes" id="UP001060215">
    <property type="component" value="Chromosome 3"/>
</dbReference>
<sequence length="263" mass="29508">MMPELRSRARRSKRLGDLQPSPQPINQVENLALPAQNRTMSCLSSLSGDIDTPGFTHKYLCFGFFVFPQDMVVLPYKDSLLLFSRYLQQLVMESLGKEFDLDGNRVQGKDRLLVKCVAEQLELEGSYIPRTYIEQIQLEKLVDEVMALPDDLKTKLSMDDDLVVASPKEALSWSYIDFKQICIGTIFSGLGHSLSSVMVLFVYPPEKQLSLKYKDLLSFCFPGGVEITILVAAEGLHELPTINGSGDLKEASQKLSMAVEKMM</sequence>
<evidence type="ECO:0000313" key="1">
    <source>
        <dbReference type="EMBL" id="KAI8025059.1"/>
    </source>
</evidence>
<dbReference type="EMBL" id="CM045760">
    <property type="protein sequence ID" value="KAI8025059.1"/>
    <property type="molecule type" value="Genomic_DNA"/>
</dbReference>
<proteinExistence type="predicted"/>
<reference evidence="1 2" key="1">
    <citation type="journal article" date="2022" name="Plant J.">
        <title>Chromosome-level genome of Camellia lanceoleosa provides a valuable resource for understanding genome evolution and self-incompatibility.</title>
        <authorList>
            <person name="Gong W."/>
            <person name="Xiao S."/>
            <person name="Wang L."/>
            <person name="Liao Z."/>
            <person name="Chang Y."/>
            <person name="Mo W."/>
            <person name="Hu G."/>
            <person name="Li W."/>
            <person name="Zhao G."/>
            <person name="Zhu H."/>
            <person name="Hu X."/>
            <person name="Ji K."/>
            <person name="Xiang X."/>
            <person name="Song Q."/>
            <person name="Yuan D."/>
            <person name="Jin S."/>
            <person name="Zhang L."/>
        </authorList>
    </citation>
    <scope>NUCLEOTIDE SEQUENCE [LARGE SCALE GENOMIC DNA]</scope>
    <source>
        <strain evidence="1">SQ_2022a</strain>
    </source>
</reference>
<keyword evidence="2" id="KW-1185">Reference proteome</keyword>
<comment type="caution">
    <text evidence="1">The sequence shown here is derived from an EMBL/GenBank/DDBJ whole genome shotgun (WGS) entry which is preliminary data.</text>
</comment>
<name>A0ACC0IKM3_9ERIC</name>
<gene>
    <name evidence="1" type="ORF">LOK49_LG02G02263</name>
</gene>
<organism evidence="1 2">
    <name type="scientific">Camellia lanceoleosa</name>
    <dbReference type="NCBI Taxonomy" id="1840588"/>
    <lineage>
        <taxon>Eukaryota</taxon>
        <taxon>Viridiplantae</taxon>
        <taxon>Streptophyta</taxon>
        <taxon>Embryophyta</taxon>
        <taxon>Tracheophyta</taxon>
        <taxon>Spermatophyta</taxon>
        <taxon>Magnoliopsida</taxon>
        <taxon>eudicotyledons</taxon>
        <taxon>Gunneridae</taxon>
        <taxon>Pentapetalae</taxon>
        <taxon>asterids</taxon>
        <taxon>Ericales</taxon>
        <taxon>Theaceae</taxon>
        <taxon>Camellia</taxon>
    </lineage>
</organism>
<evidence type="ECO:0000313" key="2">
    <source>
        <dbReference type="Proteomes" id="UP001060215"/>
    </source>
</evidence>
<accession>A0ACC0IKM3</accession>
<protein>
    <submittedName>
        <fullName evidence="1">Inorganic pyrophosphatase TTM2</fullName>
    </submittedName>
</protein>